<feature type="region of interest" description="Disordered" evidence="1">
    <location>
        <begin position="29"/>
        <end position="54"/>
    </location>
</feature>
<dbReference type="Proteomes" id="UP000280296">
    <property type="component" value="Unassembled WGS sequence"/>
</dbReference>
<evidence type="ECO:0000313" key="3">
    <source>
        <dbReference type="Proteomes" id="UP000280296"/>
    </source>
</evidence>
<organism evidence="2 3">
    <name type="scientific">Tautonia sociabilis</name>
    <dbReference type="NCBI Taxonomy" id="2080755"/>
    <lineage>
        <taxon>Bacteria</taxon>
        <taxon>Pseudomonadati</taxon>
        <taxon>Planctomycetota</taxon>
        <taxon>Planctomycetia</taxon>
        <taxon>Isosphaerales</taxon>
        <taxon>Isosphaeraceae</taxon>
        <taxon>Tautonia</taxon>
    </lineage>
</organism>
<sequence length="54" mass="5953">MVVDKADAYVFSLGGRAYYFKSEASRARFAGDPGKYAPLERRTQQPRPGGVGTR</sequence>
<reference evidence="2 3" key="1">
    <citation type="submission" date="2018-12" db="EMBL/GenBank/DDBJ databases">
        <authorList>
            <person name="Toschakov S.V."/>
        </authorList>
    </citation>
    <scope>NUCLEOTIDE SEQUENCE [LARGE SCALE GENOMIC DNA]</scope>
    <source>
        <strain evidence="2 3">GM2012</strain>
    </source>
</reference>
<reference evidence="2 3" key="2">
    <citation type="submission" date="2019-01" db="EMBL/GenBank/DDBJ databases">
        <title>Tautonia sociabilis, a novel thermotolerant planctomycete of Isosphaeraceae family, isolated from a 4000 m deep subterranean habitat.</title>
        <authorList>
            <person name="Kovaleva O.L."/>
            <person name="Elcheninov A.G."/>
            <person name="Van Heerden E."/>
            <person name="Toshchakov S.V."/>
            <person name="Novikov A."/>
            <person name="Bonch-Osmolovskaya E.A."/>
            <person name="Kublanov I.V."/>
        </authorList>
    </citation>
    <scope>NUCLEOTIDE SEQUENCE [LARGE SCALE GENOMIC DNA]</scope>
    <source>
        <strain evidence="2 3">GM2012</strain>
    </source>
</reference>
<proteinExistence type="predicted"/>
<keyword evidence="3" id="KW-1185">Reference proteome</keyword>
<evidence type="ECO:0008006" key="4">
    <source>
        <dbReference type="Google" id="ProtNLM"/>
    </source>
</evidence>
<protein>
    <recommendedName>
        <fullName evidence="4">YHS domain-containing protein</fullName>
    </recommendedName>
</protein>
<dbReference type="OrthoDB" id="9153699at2"/>
<name>A0A432ME92_9BACT</name>
<gene>
    <name evidence="2" type="ORF">TsocGM_21870</name>
</gene>
<dbReference type="AlphaFoldDB" id="A0A432ME92"/>
<comment type="caution">
    <text evidence="2">The sequence shown here is derived from an EMBL/GenBank/DDBJ whole genome shotgun (WGS) entry which is preliminary data.</text>
</comment>
<dbReference type="EMBL" id="RYZH01000058">
    <property type="protein sequence ID" value="RUL83556.1"/>
    <property type="molecule type" value="Genomic_DNA"/>
</dbReference>
<evidence type="ECO:0000313" key="2">
    <source>
        <dbReference type="EMBL" id="RUL83556.1"/>
    </source>
</evidence>
<evidence type="ECO:0000256" key="1">
    <source>
        <dbReference type="SAM" id="MobiDB-lite"/>
    </source>
</evidence>
<accession>A0A432ME92</accession>